<gene>
    <name evidence="1" type="ORF">MZO42_06065</name>
</gene>
<organism evidence="1">
    <name type="scientific">Sphingomonas psychrotolerans</name>
    <dbReference type="NCBI Taxonomy" id="1327635"/>
    <lineage>
        <taxon>Bacteria</taxon>
        <taxon>Pseudomonadati</taxon>
        <taxon>Pseudomonadota</taxon>
        <taxon>Alphaproteobacteria</taxon>
        <taxon>Sphingomonadales</taxon>
        <taxon>Sphingomonadaceae</taxon>
        <taxon>Sphingomonas</taxon>
    </lineage>
</organism>
<dbReference type="EMBL" id="JALMLT010000001">
    <property type="protein sequence ID" value="MDT8758257.1"/>
    <property type="molecule type" value="Genomic_DNA"/>
</dbReference>
<sequence>MTKRREPLTFERALCTIGGAIGWDVCAAIVGRSERAVRAWSEPDIETEISILDAQRLDSAFMARGGDHAPFHRVYAARLGIEAAQPDETALIEMAASVAKESGEATAAFIAAARNPSAANRRAARKEGEEALAAITSGLARLDRPGEES</sequence>
<reference evidence="1" key="1">
    <citation type="submission" date="2022-04" db="EMBL/GenBank/DDBJ databases">
        <title>Tomato heritable bacteria conferring resistance against bacterial wilt.</title>
        <authorList>
            <person name="Yin J."/>
        </authorList>
    </citation>
    <scope>NUCLEOTIDE SEQUENCE</scope>
    <source>
        <strain evidence="1">Cra20</strain>
    </source>
</reference>
<proteinExistence type="predicted"/>
<evidence type="ECO:0000313" key="1">
    <source>
        <dbReference type="EMBL" id="MDT8758257.1"/>
    </source>
</evidence>
<protein>
    <submittedName>
        <fullName evidence="1">Uncharacterized protein</fullName>
    </submittedName>
</protein>
<name>A0ABU3N192_9SPHN</name>
<comment type="caution">
    <text evidence="1">The sequence shown here is derived from an EMBL/GenBank/DDBJ whole genome shotgun (WGS) entry which is preliminary data.</text>
</comment>
<accession>A0ABU3N192</accession>